<accession>A0ABD5ZQG5</accession>
<dbReference type="InterPro" id="IPR032710">
    <property type="entry name" value="NTF2-like_dom_sf"/>
</dbReference>
<evidence type="ECO:0000313" key="1">
    <source>
        <dbReference type="EMBL" id="MFC7235673.1"/>
    </source>
</evidence>
<dbReference type="GeneID" id="79267370"/>
<reference evidence="1 2" key="1">
    <citation type="journal article" date="2019" name="Int. J. Syst. Evol. Microbiol.">
        <title>The Global Catalogue of Microorganisms (GCM) 10K type strain sequencing project: providing services to taxonomists for standard genome sequencing and annotation.</title>
        <authorList>
            <consortium name="The Broad Institute Genomics Platform"/>
            <consortium name="The Broad Institute Genome Sequencing Center for Infectious Disease"/>
            <person name="Wu L."/>
            <person name="Ma J."/>
        </authorList>
    </citation>
    <scope>NUCLEOTIDE SEQUENCE [LARGE SCALE GENOMIC DNA]</scope>
    <source>
        <strain evidence="1 2">DT85</strain>
    </source>
</reference>
<protein>
    <submittedName>
        <fullName evidence="1">Uncharacterized protein</fullName>
    </submittedName>
</protein>
<proteinExistence type="predicted"/>
<sequence>MSAGENIRRLVNEGVEPLDEEVLNDMLAPELDVVGSDETYSREQVIESMGRIDAALSDLSYEVREVWEGDDGHAAHIGLSGTFDAPYRYTDPGTGETGEVEPTGESVSGGALYVLRLDEDGTVDGMVSHGYTEMMLSMGVIEFTGTPVEDAGQTAE</sequence>
<dbReference type="SUPFAM" id="SSF54427">
    <property type="entry name" value="NTF2-like"/>
    <property type="match status" value="1"/>
</dbReference>
<dbReference type="Gene3D" id="3.10.450.50">
    <property type="match status" value="1"/>
</dbReference>
<evidence type="ECO:0000313" key="2">
    <source>
        <dbReference type="Proteomes" id="UP001596398"/>
    </source>
</evidence>
<dbReference type="Proteomes" id="UP001596398">
    <property type="component" value="Unassembled WGS sequence"/>
</dbReference>
<comment type="caution">
    <text evidence="1">The sequence shown here is derived from an EMBL/GenBank/DDBJ whole genome shotgun (WGS) entry which is preliminary data.</text>
</comment>
<dbReference type="AlphaFoldDB" id="A0ABD5ZQG5"/>
<keyword evidence="2" id="KW-1185">Reference proteome</keyword>
<name>A0ABD5ZQG5_9EURY</name>
<organism evidence="1 2">
    <name type="scientific">Halosegnis marinus</name>
    <dbReference type="NCBI Taxonomy" id="3034023"/>
    <lineage>
        <taxon>Archaea</taxon>
        <taxon>Methanobacteriati</taxon>
        <taxon>Methanobacteriota</taxon>
        <taxon>Stenosarchaea group</taxon>
        <taxon>Halobacteria</taxon>
        <taxon>Halobacteriales</taxon>
        <taxon>Natronomonadaceae</taxon>
        <taxon>Halosegnis</taxon>
    </lineage>
</organism>
<gene>
    <name evidence="1" type="ORF">ACFQJ4_10140</name>
</gene>
<dbReference type="RefSeq" id="WP_276233810.1">
    <property type="nucleotide sequence ID" value="NZ_CP119802.1"/>
</dbReference>
<dbReference type="EMBL" id="JBHTAP010000001">
    <property type="protein sequence ID" value="MFC7235673.1"/>
    <property type="molecule type" value="Genomic_DNA"/>
</dbReference>